<evidence type="ECO:0000313" key="7">
    <source>
        <dbReference type="Proteomes" id="UP000612282"/>
    </source>
</evidence>
<evidence type="ECO:0000256" key="1">
    <source>
        <dbReference type="ARBA" id="ARBA00022722"/>
    </source>
</evidence>
<dbReference type="InterPro" id="IPR002716">
    <property type="entry name" value="PIN_dom"/>
</dbReference>
<evidence type="ECO:0000256" key="2">
    <source>
        <dbReference type="ARBA" id="ARBA00022723"/>
    </source>
</evidence>
<sequence>MTARNRKKVVVPFCQADQVDLEDRQSPGPSREHPAALVPAQVSWEIPLKWRLRPDLMHITGEPQLVAVLDTNAIATACCMEAISGHQSLATRLVLTGRVPCFIAEHVPGEMDEHLDRIARKIGVDAGVATSVWRDRVAPLFRVVDLPIGEYLRPEIAGIRQPEPVGDPDDWPSLAIAAFLGPAAIITRDGVFARLGYANKASDWTVTAKVLRRAAALEGEQIDRAVVAIMSTQMMWAGVGGLVKLGRRFPWTVPVSLVLAAVAGRLLWQARADVQAGGRDLLDHLGLQMRRVLAEMGEYAQLRSDLLTVHDPPWRAESPTERCARTLARSGEAMTPGELRDVMNLASSEQVTAAGLRRIMSAHPSFIRLPGDRYQIGRPVPVE</sequence>
<gene>
    <name evidence="6" type="ORF">Aco03nite_098760</name>
</gene>
<feature type="domain" description="PIN" evidence="5">
    <location>
        <begin position="68"/>
        <end position="200"/>
    </location>
</feature>
<keyword evidence="3" id="KW-0378">Hydrolase</keyword>
<evidence type="ECO:0000313" key="6">
    <source>
        <dbReference type="EMBL" id="GID61472.1"/>
    </source>
</evidence>
<dbReference type="EMBL" id="BOMG01000127">
    <property type="protein sequence ID" value="GID61472.1"/>
    <property type="molecule type" value="Genomic_DNA"/>
</dbReference>
<evidence type="ECO:0000259" key="5">
    <source>
        <dbReference type="Pfam" id="PF10130"/>
    </source>
</evidence>
<name>A0ABQ3XSJ2_9ACTN</name>
<keyword evidence="7" id="KW-1185">Reference proteome</keyword>
<accession>A0ABQ3XSJ2</accession>
<keyword evidence="4" id="KW-0460">Magnesium</keyword>
<evidence type="ECO:0000256" key="4">
    <source>
        <dbReference type="ARBA" id="ARBA00022842"/>
    </source>
</evidence>
<protein>
    <recommendedName>
        <fullName evidence="5">PIN domain-containing protein</fullName>
    </recommendedName>
</protein>
<organism evidence="6 7">
    <name type="scientific">Actinoplanes couchii</name>
    <dbReference type="NCBI Taxonomy" id="403638"/>
    <lineage>
        <taxon>Bacteria</taxon>
        <taxon>Bacillati</taxon>
        <taxon>Actinomycetota</taxon>
        <taxon>Actinomycetes</taxon>
        <taxon>Micromonosporales</taxon>
        <taxon>Micromonosporaceae</taxon>
        <taxon>Actinoplanes</taxon>
    </lineage>
</organism>
<comment type="caution">
    <text evidence="6">The sequence shown here is derived from an EMBL/GenBank/DDBJ whole genome shotgun (WGS) entry which is preliminary data.</text>
</comment>
<keyword evidence="2" id="KW-0479">Metal-binding</keyword>
<evidence type="ECO:0000256" key="3">
    <source>
        <dbReference type="ARBA" id="ARBA00022801"/>
    </source>
</evidence>
<dbReference type="Pfam" id="PF10130">
    <property type="entry name" value="PIN_2"/>
    <property type="match status" value="1"/>
</dbReference>
<dbReference type="Proteomes" id="UP000612282">
    <property type="component" value="Unassembled WGS sequence"/>
</dbReference>
<reference evidence="6 7" key="1">
    <citation type="submission" date="2021-01" db="EMBL/GenBank/DDBJ databases">
        <title>Whole genome shotgun sequence of Actinoplanes couchii NBRC 106145.</title>
        <authorList>
            <person name="Komaki H."/>
            <person name="Tamura T."/>
        </authorList>
    </citation>
    <scope>NUCLEOTIDE SEQUENCE [LARGE SCALE GENOMIC DNA]</scope>
    <source>
        <strain evidence="6 7">NBRC 106145</strain>
    </source>
</reference>
<keyword evidence="1" id="KW-0540">Nuclease</keyword>
<proteinExistence type="predicted"/>